<evidence type="ECO:0000313" key="1">
    <source>
        <dbReference type="EMBL" id="EIJ36445.1"/>
    </source>
</evidence>
<sequence>MATAKTTESELDLRAEFDALRKQVSEVLGELQSKGKATSARLADKLEAEASHYQEQASAKLQDALDVGNAGLNEVGDQIRRNPVASLLVAFGAGYLLSRLLGPADK</sequence>
<dbReference type="EMBL" id="JH651384">
    <property type="protein sequence ID" value="EIJ36445.1"/>
    <property type="molecule type" value="Genomic_DNA"/>
</dbReference>
<dbReference type="AlphaFoldDB" id="A0A656HN18"/>
<evidence type="ECO:0008006" key="3">
    <source>
        <dbReference type="Google" id="ProtNLM"/>
    </source>
</evidence>
<dbReference type="Proteomes" id="UP000005317">
    <property type="component" value="Unassembled WGS sequence"/>
</dbReference>
<gene>
    <name evidence="1" type="ORF">Thini_3945</name>
</gene>
<reference evidence="2" key="1">
    <citation type="journal article" date="2011" name="Stand. Genomic Sci.">
        <title>Genome sequence of the filamentous, gliding Thiothrix nivea neotype strain (JP2(T)).</title>
        <authorList>
            <person name="Lapidus A."/>
            <person name="Nolan M."/>
            <person name="Lucas S."/>
            <person name="Glavina Del Rio T."/>
            <person name="Tice H."/>
            <person name="Cheng J.F."/>
            <person name="Tapia R."/>
            <person name="Han C."/>
            <person name="Goodwin L."/>
            <person name="Pitluck S."/>
            <person name="Liolios K."/>
            <person name="Pagani I."/>
            <person name="Ivanova N."/>
            <person name="Huntemann M."/>
            <person name="Mavromatis K."/>
            <person name="Mikhailova N."/>
            <person name="Pati A."/>
            <person name="Chen A."/>
            <person name="Palaniappan K."/>
            <person name="Land M."/>
            <person name="Brambilla E.M."/>
            <person name="Rohde M."/>
            <person name="Abt B."/>
            <person name="Verbarg S."/>
            <person name="Goker M."/>
            <person name="Bristow J."/>
            <person name="Eisen J.A."/>
            <person name="Markowitz V."/>
            <person name="Hugenholtz P."/>
            <person name="Kyrpides N.C."/>
            <person name="Klenk H.P."/>
            <person name="Woyke T."/>
        </authorList>
    </citation>
    <scope>NUCLEOTIDE SEQUENCE [LARGE SCALE GENOMIC DNA]</scope>
    <source>
        <strain evidence="2">ATCC 35100 / DSM 5205 / JP2</strain>
    </source>
</reference>
<protein>
    <recommendedName>
        <fullName evidence="3">DUF883 domain-containing protein</fullName>
    </recommendedName>
</protein>
<keyword evidence="2" id="KW-1185">Reference proteome</keyword>
<organism evidence="1 2">
    <name type="scientific">Thiothrix nivea (strain ATCC 35100 / DSM 5205 / JP2)</name>
    <dbReference type="NCBI Taxonomy" id="870187"/>
    <lineage>
        <taxon>Bacteria</taxon>
        <taxon>Pseudomonadati</taxon>
        <taxon>Pseudomonadota</taxon>
        <taxon>Gammaproteobacteria</taxon>
        <taxon>Thiotrichales</taxon>
        <taxon>Thiotrichaceae</taxon>
        <taxon>Thiothrix</taxon>
    </lineage>
</organism>
<evidence type="ECO:0000313" key="2">
    <source>
        <dbReference type="Proteomes" id="UP000005317"/>
    </source>
</evidence>
<proteinExistence type="predicted"/>
<dbReference type="OrthoDB" id="8548296at2"/>
<dbReference type="RefSeq" id="WP_002710317.1">
    <property type="nucleotide sequence ID" value="NZ_JH651384.1"/>
</dbReference>
<accession>A0A656HN18</accession>
<name>A0A656HN18_THINJ</name>